<dbReference type="Proteomes" id="UP000015105">
    <property type="component" value="Chromosome 6D"/>
</dbReference>
<dbReference type="Gramene" id="AET6Gv20386600.1">
    <property type="protein sequence ID" value="AET6Gv20386600.1"/>
    <property type="gene ID" value="AET6Gv20386600"/>
</dbReference>
<evidence type="ECO:0000313" key="12">
    <source>
        <dbReference type="EnsemblPlants" id="AET6Gv20386600.1"/>
    </source>
</evidence>
<dbReference type="SUPFAM" id="SSF57850">
    <property type="entry name" value="RING/U-box"/>
    <property type="match status" value="1"/>
</dbReference>
<dbReference type="InterPro" id="IPR013083">
    <property type="entry name" value="Znf_RING/FYVE/PHD"/>
</dbReference>
<reference evidence="12" key="4">
    <citation type="submission" date="2019-03" db="UniProtKB">
        <authorList>
            <consortium name="EnsemblPlants"/>
        </authorList>
    </citation>
    <scope>IDENTIFICATION</scope>
</reference>
<dbReference type="AlphaFoldDB" id="A0A453NI80"/>
<evidence type="ECO:0000256" key="6">
    <source>
        <dbReference type="ARBA" id="ARBA00022989"/>
    </source>
</evidence>
<dbReference type="InterPro" id="IPR001841">
    <property type="entry name" value="Znf_RING"/>
</dbReference>
<accession>A0A453NI80</accession>
<keyword evidence="4 8" id="KW-0863">Zinc-finger</keyword>
<reference evidence="13" key="2">
    <citation type="journal article" date="2017" name="Nat. Plants">
        <title>The Aegilops tauschii genome reveals multiple impacts of transposons.</title>
        <authorList>
            <person name="Zhao G."/>
            <person name="Zou C."/>
            <person name="Li K."/>
            <person name="Wang K."/>
            <person name="Li T."/>
            <person name="Gao L."/>
            <person name="Zhang X."/>
            <person name="Wang H."/>
            <person name="Yang Z."/>
            <person name="Liu X."/>
            <person name="Jiang W."/>
            <person name="Mao L."/>
            <person name="Kong X."/>
            <person name="Jiao Y."/>
            <person name="Jia J."/>
        </authorList>
    </citation>
    <scope>NUCLEOTIDE SEQUENCE [LARGE SCALE GENOMIC DNA]</scope>
    <source>
        <strain evidence="13">cv. AL8/78</strain>
    </source>
</reference>
<dbReference type="SMART" id="SM00184">
    <property type="entry name" value="RING"/>
    <property type="match status" value="1"/>
</dbReference>
<dbReference type="PANTHER" id="PTHR46539:SF9">
    <property type="entry name" value="RING-H2 FINGER PROTEIN ATL56"/>
    <property type="match status" value="1"/>
</dbReference>
<feature type="transmembrane region" description="Helical" evidence="10">
    <location>
        <begin position="114"/>
        <end position="137"/>
    </location>
</feature>
<organism evidence="12 13">
    <name type="scientific">Aegilops tauschii subsp. strangulata</name>
    <name type="common">Goatgrass</name>
    <dbReference type="NCBI Taxonomy" id="200361"/>
    <lineage>
        <taxon>Eukaryota</taxon>
        <taxon>Viridiplantae</taxon>
        <taxon>Streptophyta</taxon>
        <taxon>Embryophyta</taxon>
        <taxon>Tracheophyta</taxon>
        <taxon>Spermatophyta</taxon>
        <taxon>Magnoliopsida</taxon>
        <taxon>Liliopsida</taxon>
        <taxon>Poales</taxon>
        <taxon>Poaceae</taxon>
        <taxon>BOP clade</taxon>
        <taxon>Pooideae</taxon>
        <taxon>Triticodae</taxon>
        <taxon>Triticeae</taxon>
        <taxon>Triticinae</taxon>
        <taxon>Aegilops</taxon>
    </lineage>
</organism>
<dbReference type="GO" id="GO:0008270">
    <property type="term" value="F:zinc ion binding"/>
    <property type="evidence" value="ECO:0007669"/>
    <property type="project" value="UniProtKB-KW"/>
</dbReference>
<evidence type="ECO:0000256" key="3">
    <source>
        <dbReference type="ARBA" id="ARBA00022723"/>
    </source>
</evidence>
<feature type="compositionally biased region" description="Pro residues" evidence="9">
    <location>
        <begin position="29"/>
        <end position="50"/>
    </location>
</feature>
<evidence type="ECO:0000256" key="8">
    <source>
        <dbReference type="PROSITE-ProRule" id="PRU00175"/>
    </source>
</evidence>
<sequence>HRARARTKATRTPNGGAKNGTVPCRAVPPQFPFPKISSPPPPPPDIPPRPGSQAEAKAPQRMAPPAAGRPSASAAPEPPLREAAKRRRAPACAGAWARILSLGVRGAVMVAALVLFLLFAAAAVILMLALLVAARAFRQQGRRRHRAPPDSSAPPPPPAVGLPSAKIRLLPSFVPCPCDGGGGGDGDPSSPRICPVCLDAARAGERWRALPACGHAFHAACVDRWLLLSPGCPVCRATVSVPVS</sequence>
<keyword evidence="5" id="KW-0862">Zinc</keyword>
<evidence type="ECO:0000256" key="9">
    <source>
        <dbReference type="SAM" id="MobiDB-lite"/>
    </source>
</evidence>
<dbReference type="EnsemblPlants" id="AET6Gv20386600.1">
    <property type="protein sequence ID" value="AET6Gv20386600.1"/>
    <property type="gene ID" value="AET6Gv20386600"/>
</dbReference>
<feature type="compositionally biased region" description="Low complexity" evidence="9">
    <location>
        <begin position="63"/>
        <end position="75"/>
    </location>
</feature>
<dbReference type="PROSITE" id="PS50089">
    <property type="entry name" value="ZF_RING_2"/>
    <property type="match status" value="1"/>
</dbReference>
<keyword evidence="13" id="KW-1185">Reference proteome</keyword>
<evidence type="ECO:0000256" key="10">
    <source>
        <dbReference type="SAM" id="Phobius"/>
    </source>
</evidence>
<reference evidence="13" key="1">
    <citation type="journal article" date="2014" name="Science">
        <title>Ancient hybridizations among the ancestral genomes of bread wheat.</title>
        <authorList>
            <consortium name="International Wheat Genome Sequencing Consortium,"/>
            <person name="Marcussen T."/>
            <person name="Sandve S.R."/>
            <person name="Heier L."/>
            <person name="Spannagl M."/>
            <person name="Pfeifer M."/>
            <person name="Jakobsen K.S."/>
            <person name="Wulff B.B."/>
            <person name="Steuernagel B."/>
            <person name="Mayer K.F."/>
            <person name="Olsen O.A."/>
        </authorList>
    </citation>
    <scope>NUCLEOTIDE SEQUENCE [LARGE SCALE GENOMIC DNA]</scope>
    <source>
        <strain evidence="13">cv. AL8/78</strain>
    </source>
</reference>
<comment type="subcellular location">
    <subcellularLocation>
        <location evidence="1">Membrane</location>
    </subcellularLocation>
</comment>
<keyword evidence="2 10" id="KW-0812">Transmembrane</keyword>
<evidence type="ECO:0000313" key="13">
    <source>
        <dbReference type="Proteomes" id="UP000015105"/>
    </source>
</evidence>
<reference evidence="12" key="5">
    <citation type="journal article" date="2021" name="G3 (Bethesda)">
        <title>Aegilops tauschii genome assembly Aet v5.0 features greater sequence contiguity and improved annotation.</title>
        <authorList>
            <person name="Wang L."/>
            <person name="Zhu T."/>
            <person name="Rodriguez J.C."/>
            <person name="Deal K.R."/>
            <person name="Dubcovsky J."/>
            <person name="McGuire P.E."/>
            <person name="Lux T."/>
            <person name="Spannagl M."/>
            <person name="Mayer K.F.X."/>
            <person name="Baldrich P."/>
            <person name="Meyers B.C."/>
            <person name="Huo N."/>
            <person name="Gu Y.Q."/>
            <person name="Zhou H."/>
            <person name="Devos K.M."/>
            <person name="Bennetzen J.L."/>
            <person name="Unver T."/>
            <person name="Budak H."/>
            <person name="Gulick P.J."/>
            <person name="Galiba G."/>
            <person name="Kalapos B."/>
            <person name="Nelson D.R."/>
            <person name="Li P."/>
            <person name="You F.M."/>
            <person name="Luo M.C."/>
            <person name="Dvorak J."/>
        </authorList>
    </citation>
    <scope>NUCLEOTIDE SEQUENCE [LARGE SCALE GENOMIC DNA]</scope>
    <source>
        <strain evidence="12">cv. AL8/78</strain>
    </source>
</reference>
<evidence type="ECO:0000256" key="4">
    <source>
        <dbReference type="ARBA" id="ARBA00022771"/>
    </source>
</evidence>
<name>A0A453NI80_AEGTS</name>
<reference evidence="12" key="3">
    <citation type="journal article" date="2017" name="Nature">
        <title>Genome sequence of the progenitor of the wheat D genome Aegilops tauschii.</title>
        <authorList>
            <person name="Luo M.C."/>
            <person name="Gu Y.Q."/>
            <person name="Puiu D."/>
            <person name="Wang H."/>
            <person name="Twardziok S.O."/>
            <person name="Deal K.R."/>
            <person name="Huo N."/>
            <person name="Zhu T."/>
            <person name="Wang L."/>
            <person name="Wang Y."/>
            <person name="McGuire P.E."/>
            <person name="Liu S."/>
            <person name="Long H."/>
            <person name="Ramasamy R.K."/>
            <person name="Rodriguez J.C."/>
            <person name="Van S.L."/>
            <person name="Yuan L."/>
            <person name="Wang Z."/>
            <person name="Xia Z."/>
            <person name="Xiao L."/>
            <person name="Anderson O.D."/>
            <person name="Ouyang S."/>
            <person name="Liang Y."/>
            <person name="Zimin A.V."/>
            <person name="Pertea G."/>
            <person name="Qi P."/>
            <person name="Bennetzen J.L."/>
            <person name="Dai X."/>
            <person name="Dawson M.W."/>
            <person name="Muller H.G."/>
            <person name="Kugler K."/>
            <person name="Rivarola-Duarte L."/>
            <person name="Spannagl M."/>
            <person name="Mayer K.F.X."/>
            <person name="Lu F.H."/>
            <person name="Bevan M.W."/>
            <person name="Leroy P."/>
            <person name="Li P."/>
            <person name="You F.M."/>
            <person name="Sun Q."/>
            <person name="Liu Z."/>
            <person name="Lyons E."/>
            <person name="Wicker T."/>
            <person name="Salzberg S.L."/>
            <person name="Devos K.M."/>
            <person name="Dvorak J."/>
        </authorList>
    </citation>
    <scope>NUCLEOTIDE SEQUENCE [LARGE SCALE GENOMIC DNA]</scope>
    <source>
        <strain evidence="12">cv. AL8/78</strain>
    </source>
</reference>
<protein>
    <recommendedName>
        <fullName evidence="11">RING-type domain-containing protein</fullName>
    </recommendedName>
</protein>
<evidence type="ECO:0000256" key="7">
    <source>
        <dbReference type="ARBA" id="ARBA00023136"/>
    </source>
</evidence>
<dbReference type="Pfam" id="PF13639">
    <property type="entry name" value="zf-RING_2"/>
    <property type="match status" value="1"/>
</dbReference>
<evidence type="ECO:0000256" key="5">
    <source>
        <dbReference type="ARBA" id="ARBA00022833"/>
    </source>
</evidence>
<dbReference type="STRING" id="200361.A0A453NI80"/>
<proteinExistence type="predicted"/>
<feature type="domain" description="RING-type" evidence="11">
    <location>
        <begin position="194"/>
        <end position="236"/>
    </location>
</feature>
<keyword evidence="6 10" id="KW-1133">Transmembrane helix</keyword>
<keyword evidence="7 10" id="KW-0472">Membrane</keyword>
<feature type="region of interest" description="Disordered" evidence="9">
    <location>
        <begin position="1"/>
        <end position="86"/>
    </location>
</feature>
<evidence type="ECO:0000256" key="1">
    <source>
        <dbReference type="ARBA" id="ARBA00004370"/>
    </source>
</evidence>
<evidence type="ECO:0000256" key="2">
    <source>
        <dbReference type="ARBA" id="ARBA00022692"/>
    </source>
</evidence>
<keyword evidence="3" id="KW-0479">Metal-binding</keyword>
<dbReference type="PANTHER" id="PTHR46539">
    <property type="entry name" value="E3 UBIQUITIN-PROTEIN LIGASE ATL42"/>
    <property type="match status" value="1"/>
</dbReference>
<dbReference type="GO" id="GO:0016020">
    <property type="term" value="C:membrane"/>
    <property type="evidence" value="ECO:0007669"/>
    <property type="project" value="UniProtKB-SubCell"/>
</dbReference>
<evidence type="ECO:0000259" key="11">
    <source>
        <dbReference type="PROSITE" id="PS50089"/>
    </source>
</evidence>
<dbReference type="Gene3D" id="3.30.40.10">
    <property type="entry name" value="Zinc/RING finger domain, C3HC4 (zinc finger)"/>
    <property type="match status" value="1"/>
</dbReference>